<evidence type="ECO:0000313" key="3">
    <source>
        <dbReference type="EMBL" id="AQG79336.1"/>
    </source>
</evidence>
<feature type="domain" description="Alpha/beta hydrolase fold-5" evidence="2">
    <location>
        <begin position="53"/>
        <end position="218"/>
    </location>
</feature>
<evidence type="ECO:0000259" key="2">
    <source>
        <dbReference type="Pfam" id="PF12695"/>
    </source>
</evidence>
<evidence type="ECO:0000256" key="1">
    <source>
        <dbReference type="SAM" id="SignalP"/>
    </source>
</evidence>
<dbReference type="Pfam" id="PF12695">
    <property type="entry name" value="Abhydrolase_5"/>
    <property type="match status" value="1"/>
</dbReference>
<protein>
    <recommendedName>
        <fullName evidence="2">Alpha/beta hydrolase fold-5 domain-containing protein</fullName>
    </recommendedName>
</protein>
<name>A0A1P9WVB4_9BACT</name>
<dbReference type="OrthoDB" id="59888at2"/>
<reference evidence="3 4" key="1">
    <citation type="submission" date="2016-01" db="EMBL/GenBank/DDBJ databases">
        <authorList>
            <person name="Oliw E.H."/>
        </authorList>
    </citation>
    <scope>NUCLEOTIDE SEQUENCE [LARGE SCALE GENOMIC DNA]</scope>
    <source>
        <strain evidence="3 4">DY10</strain>
    </source>
</reference>
<dbReference type="InterPro" id="IPR029059">
    <property type="entry name" value="AB_hydrolase_5"/>
</dbReference>
<dbReference type="SUPFAM" id="SSF53474">
    <property type="entry name" value="alpha/beta-Hydrolases"/>
    <property type="match status" value="1"/>
</dbReference>
<feature type="signal peptide" evidence="1">
    <location>
        <begin position="1"/>
        <end position="16"/>
    </location>
</feature>
<gene>
    <name evidence="3" type="ORF">AWR27_08380</name>
</gene>
<dbReference type="Gene3D" id="3.40.50.1820">
    <property type="entry name" value="alpha/beta hydrolase"/>
    <property type="match status" value="1"/>
</dbReference>
<dbReference type="EMBL" id="CP014263">
    <property type="protein sequence ID" value="AQG79336.1"/>
    <property type="molecule type" value="Genomic_DNA"/>
</dbReference>
<dbReference type="Proteomes" id="UP000187941">
    <property type="component" value="Chromosome"/>
</dbReference>
<feature type="chain" id="PRO_5012139758" description="Alpha/beta hydrolase fold-5 domain-containing protein" evidence="1">
    <location>
        <begin position="17"/>
        <end position="234"/>
    </location>
</feature>
<dbReference type="AlphaFoldDB" id="A0A1P9WVB4"/>
<dbReference type="InterPro" id="IPR029058">
    <property type="entry name" value="AB_hydrolase_fold"/>
</dbReference>
<dbReference type="STRING" id="1178516.AWR27_08380"/>
<sequence length="234" mass="24803">MRFYALLLLVGLSAGACTYLPEPESVAAGTTVSENRTAITVTTTRGVASTTGFIFYPGALVDPHAYVGLMELLADAPPGYRVFIAKVPANLAVLQPEAARSIMDEHPEIRTWVIGGHSLGGAMACTWVRRNPESVRGLVLLAAYPAGADNLSGWSGGVLSVYGTNDEVLNAVALAEAKDRLPKQTITTTIAGGNHAYFGNYGEQKGDGTATVSRREQQLETARQFIGFMKTLGL</sequence>
<organism evidence="3 4">
    <name type="scientific">Spirosoma montaniterrae</name>
    <dbReference type="NCBI Taxonomy" id="1178516"/>
    <lineage>
        <taxon>Bacteria</taxon>
        <taxon>Pseudomonadati</taxon>
        <taxon>Bacteroidota</taxon>
        <taxon>Cytophagia</taxon>
        <taxon>Cytophagales</taxon>
        <taxon>Cytophagaceae</taxon>
        <taxon>Spirosoma</taxon>
    </lineage>
</organism>
<dbReference type="GO" id="GO:0016787">
    <property type="term" value="F:hydrolase activity"/>
    <property type="evidence" value="ECO:0007669"/>
    <property type="project" value="InterPro"/>
</dbReference>
<dbReference type="RefSeq" id="WP_077130772.1">
    <property type="nucleotide sequence ID" value="NZ_CP014263.1"/>
</dbReference>
<proteinExistence type="predicted"/>
<dbReference type="KEGG" id="smon:AWR27_08380"/>
<keyword evidence="4" id="KW-1185">Reference proteome</keyword>
<dbReference type="PROSITE" id="PS51257">
    <property type="entry name" value="PROKAR_LIPOPROTEIN"/>
    <property type="match status" value="1"/>
</dbReference>
<keyword evidence="1" id="KW-0732">Signal</keyword>
<accession>A0A1P9WVB4</accession>
<evidence type="ECO:0000313" key="4">
    <source>
        <dbReference type="Proteomes" id="UP000187941"/>
    </source>
</evidence>